<feature type="compositionally biased region" description="Polar residues" evidence="1">
    <location>
        <begin position="21"/>
        <end position="38"/>
    </location>
</feature>
<accession>A0A2J6R015</accession>
<proteinExistence type="predicted"/>
<evidence type="ECO:0000313" key="2">
    <source>
        <dbReference type="EMBL" id="PMD31857.1"/>
    </source>
</evidence>
<protein>
    <submittedName>
        <fullName evidence="2">Uncharacterized protein</fullName>
    </submittedName>
</protein>
<dbReference type="AlphaFoldDB" id="A0A2J6R015"/>
<reference evidence="2 3" key="1">
    <citation type="submission" date="2016-04" db="EMBL/GenBank/DDBJ databases">
        <title>A degradative enzymes factory behind the ericoid mycorrhizal symbiosis.</title>
        <authorList>
            <consortium name="DOE Joint Genome Institute"/>
            <person name="Martino E."/>
            <person name="Morin E."/>
            <person name="Grelet G."/>
            <person name="Kuo A."/>
            <person name="Kohler A."/>
            <person name="Daghino S."/>
            <person name="Barry K."/>
            <person name="Choi C."/>
            <person name="Cichocki N."/>
            <person name="Clum A."/>
            <person name="Copeland A."/>
            <person name="Hainaut M."/>
            <person name="Haridas S."/>
            <person name="Labutti K."/>
            <person name="Lindquist E."/>
            <person name="Lipzen A."/>
            <person name="Khouja H.-R."/>
            <person name="Murat C."/>
            <person name="Ohm R."/>
            <person name="Olson A."/>
            <person name="Spatafora J."/>
            <person name="Veneault-Fourrey C."/>
            <person name="Henrissat B."/>
            <person name="Grigoriev I."/>
            <person name="Martin F."/>
            <person name="Perotto S."/>
        </authorList>
    </citation>
    <scope>NUCLEOTIDE SEQUENCE [LARGE SCALE GENOMIC DNA]</scope>
    <source>
        <strain evidence="2 3">F</strain>
    </source>
</reference>
<sequence>MLSDSGGTQREVQLRTDGVGMNQQEENMISASGKNQQGEDMLSNDLGKNKRGKFKLPGSAKSEKGEELPSPKKKAKVDKSTKTPGPAGQVHTVICIVNLDVPSLDTLSWPLWSLDAVLPWRAYMINLTGAFGGGFLPLSHVVHTTFGKICLQLQVNSVTYPTTQYGCDSFTALPANMDSVHDQEWDFDVFAWSCLENLVERREVYSRISFG</sequence>
<dbReference type="EMBL" id="KZ613961">
    <property type="protein sequence ID" value="PMD31857.1"/>
    <property type="molecule type" value="Genomic_DNA"/>
</dbReference>
<evidence type="ECO:0000313" key="3">
    <source>
        <dbReference type="Proteomes" id="UP000235786"/>
    </source>
</evidence>
<feature type="compositionally biased region" description="Polar residues" evidence="1">
    <location>
        <begin position="1"/>
        <end position="11"/>
    </location>
</feature>
<organism evidence="2 3">
    <name type="scientific">Hyaloscypha variabilis (strain UAMH 11265 / GT02V1 / F)</name>
    <name type="common">Meliniomyces variabilis</name>
    <dbReference type="NCBI Taxonomy" id="1149755"/>
    <lineage>
        <taxon>Eukaryota</taxon>
        <taxon>Fungi</taxon>
        <taxon>Dikarya</taxon>
        <taxon>Ascomycota</taxon>
        <taxon>Pezizomycotina</taxon>
        <taxon>Leotiomycetes</taxon>
        <taxon>Helotiales</taxon>
        <taxon>Hyaloscyphaceae</taxon>
        <taxon>Hyaloscypha</taxon>
        <taxon>Hyaloscypha variabilis</taxon>
    </lineage>
</organism>
<feature type="region of interest" description="Disordered" evidence="1">
    <location>
        <begin position="1"/>
        <end position="86"/>
    </location>
</feature>
<feature type="compositionally biased region" description="Basic and acidic residues" evidence="1">
    <location>
        <begin position="61"/>
        <end position="70"/>
    </location>
</feature>
<dbReference type="Proteomes" id="UP000235786">
    <property type="component" value="Unassembled WGS sequence"/>
</dbReference>
<evidence type="ECO:0000256" key="1">
    <source>
        <dbReference type="SAM" id="MobiDB-lite"/>
    </source>
</evidence>
<keyword evidence="3" id="KW-1185">Reference proteome</keyword>
<name>A0A2J6R015_HYAVF</name>
<gene>
    <name evidence="2" type="ORF">L207DRAFT_591278</name>
</gene>